<dbReference type="CDD" id="cd06412">
    <property type="entry name" value="GH25_CH-type"/>
    <property type="match status" value="1"/>
</dbReference>
<evidence type="ECO:0000256" key="11">
    <source>
        <dbReference type="ARBA" id="ARBA00055588"/>
    </source>
</evidence>
<dbReference type="PROSITE" id="PS51904">
    <property type="entry name" value="GLYCOSYL_HYDROL_F25_2"/>
    <property type="match status" value="1"/>
</dbReference>
<dbReference type="AlphaFoldDB" id="A0A7C9RS40"/>
<keyword evidence="16" id="KW-1185">Reference proteome</keyword>
<dbReference type="GO" id="GO:0016998">
    <property type="term" value="P:cell wall macromolecule catabolic process"/>
    <property type="evidence" value="ECO:0007669"/>
    <property type="project" value="InterPro"/>
</dbReference>
<evidence type="ECO:0000256" key="9">
    <source>
        <dbReference type="ARBA" id="ARBA00023157"/>
    </source>
</evidence>
<evidence type="ECO:0000256" key="12">
    <source>
        <dbReference type="RuleBase" id="RU361176"/>
    </source>
</evidence>
<protein>
    <recommendedName>
        <fullName evidence="4 12">Lysozyme</fullName>
        <ecNumber evidence="4 12">3.2.1.17</ecNumber>
    </recommendedName>
</protein>
<name>A0A7C9RS40_9PSEU</name>
<evidence type="ECO:0000256" key="14">
    <source>
        <dbReference type="SAM" id="SignalP"/>
    </source>
</evidence>
<evidence type="ECO:0000256" key="8">
    <source>
        <dbReference type="ARBA" id="ARBA00022801"/>
    </source>
</evidence>
<dbReference type="GO" id="GO:0031640">
    <property type="term" value="P:killing of cells of another organism"/>
    <property type="evidence" value="ECO:0007669"/>
    <property type="project" value="UniProtKB-KW"/>
</dbReference>
<evidence type="ECO:0000256" key="3">
    <source>
        <dbReference type="ARBA" id="ARBA00010646"/>
    </source>
</evidence>
<dbReference type="InterPro" id="IPR002053">
    <property type="entry name" value="Glyco_hydro_25"/>
</dbReference>
<dbReference type="SMART" id="SM00641">
    <property type="entry name" value="Glyco_25"/>
    <property type="match status" value="1"/>
</dbReference>
<evidence type="ECO:0000313" key="16">
    <source>
        <dbReference type="Proteomes" id="UP000481360"/>
    </source>
</evidence>
<accession>A0A7C9RS40</accession>
<gene>
    <name evidence="15" type="ORF">G7043_24540</name>
</gene>
<feature type="chain" id="PRO_5028906194" description="Lysozyme" evidence="14">
    <location>
        <begin position="22"/>
        <end position="267"/>
    </location>
</feature>
<keyword evidence="14" id="KW-0732">Signal</keyword>
<comment type="function">
    <text evidence="11">This enzyme has both lysozyme (acetylmuramidase) and diacetylmuramidase activities.</text>
</comment>
<dbReference type="SUPFAM" id="SSF51445">
    <property type="entry name" value="(Trans)glycosidases"/>
    <property type="match status" value="1"/>
</dbReference>
<dbReference type="GO" id="GO:0042742">
    <property type="term" value="P:defense response to bacterium"/>
    <property type="evidence" value="ECO:0007669"/>
    <property type="project" value="UniProtKB-KW"/>
</dbReference>
<evidence type="ECO:0000256" key="10">
    <source>
        <dbReference type="ARBA" id="ARBA00023295"/>
    </source>
</evidence>
<reference evidence="15 16" key="1">
    <citation type="submission" date="2020-03" db="EMBL/GenBank/DDBJ databases">
        <title>Isolation and identification of active actinomycetes.</title>
        <authorList>
            <person name="Sun X."/>
        </authorList>
    </citation>
    <scope>NUCLEOTIDE SEQUENCE [LARGE SCALE GENOMIC DNA]</scope>
    <source>
        <strain evidence="15 16">NEAU-D13</strain>
    </source>
</reference>
<comment type="subcellular location">
    <subcellularLocation>
        <location evidence="2">Secreted</location>
    </subcellularLocation>
</comment>
<comment type="catalytic activity">
    <reaction evidence="1 12">
        <text>Hydrolysis of (1-&gt;4)-beta-linkages between N-acetylmuramic acid and N-acetyl-D-glucosamine residues in a peptidoglycan and between N-acetyl-D-glucosamine residues in chitodextrins.</text>
        <dbReference type="EC" id="3.2.1.17"/>
    </reaction>
</comment>
<keyword evidence="8 12" id="KW-0378">Hydrolase</keyword>
<evidence type="ECO:0000256" key="13">
    <source>
        <dbReference type="SAM" id="MobiDB-lite"/>
    </source>
</evidence>
<evidence type="ECO:0000256" key="2">
    <source>
        <dbReference type="ARBA" id="ARBA00004613"/>
    </source>
</evidence>
<organism evidence="15 16">
    <name type="scientific">Lentzea alba</name>
    <dbReference type="NCBI Taxonomy" id="2714351"/>
    <lineage>
        <taxon>Bacteria</taxon>
        <taxon>Bacillati</taxon>
        <taxon>Actinomycetota</taxon>
        <taxon>Actinomycetes</taxon>
        <taxon>Pseudonocardiales</taxon>
        <taxon>Pseudonocardiaceae</taxon>
        <taxon>Lentzea</taxon>
    </lineage>
</organism>
<dbReference type="Proteomes" id="UP000481360">
    <property type="component" value="Unassembled WGS sequence"/>
</dbReference>
<keyword evidence="9" id="KW-1015">Disulfide bond</keyword>
<dbReference type="PROSITE" id="PS00953">
    <property type="entry name" value="GLYCOSYL_HYDROL_F25_1"/>
    <property type="match status" value="1"/>
</dbReference>
<dbReference type="RefSeq" id="WP_166049169.1">
    <property type="nucleotide sequence ID" value="NZ_JAAMPJ010000006.1"/>
</dbReference>
<dbReference type="PANTHER" id="PTHR34135">
    <property type="entry name" value="LYSOZYME"/>
    <property type="match status" value="1"/>
</dbReference>
<dbReference type="GO" id="GO:0003796">
    <property type="term" value="F:lysozyme activity"/>
    <property type="evidence" value="ECO:0007669"/>
    <property type="project" value="UniProtKB-EC"/>
</dbReference>
<dbReference type="GO" id="GO:0009253">
    <property type="term" value="P:peptidoglycan catabolic process"/>
    <property type="evidence" value="ECO:0007669"/>
    <property type="project" value="InterPro"/>
</dbReference>
<dbReference type="GO" id="GO:0016052">
    <property type="term" value="P:carbohydrate catabolic process"/>
    <property type="evidence" value="ECO:0007669"/>
    <property type="project" value="TreeGrafter"/>
</dbReference>
<evidence type="ECO:0000256" key="1">
    <source>
        <dbReference type="ARBA" id="ARBA00000632"/>
    </source>
</evidence>
<evidence type="ECO:0000313" key="15">
    <source>
        <dbReference type="EMBL" id="NGY62105.1"/>
    </source>
</evidence>
<feature type="signal peptide" evidence="14">
    <location>
        <begin position="1"/>
        <end position="21"/>
    </location>
</feature>
<comment type="caution">
    <text evidence="15">The sequence shown here is derived from an EMBL/GenBank/DDBJ whole genome shotgun (WGS) entry which is preliminary data.</text>
</comment>
<keyword evidence="5" id="KW-0964">Secreted</keyword>
<dbReference type="InterPro" id="IPR017853">
    <property type="entry name" value="GH"/>
</dbReference>
<evidence type="ECO:0000256" key="4">
    <source>
        <dbReference type="ARBA" id="ARBA00012732"/>
    </source>
</evidence>
<dbReference type="InterPro" id="IPR018077">
    <property type="entry name" value="Glyco_hydro_fam25_subgr"/>
</dbReference>
<dbReference type="FunFam" id="3.20.20.80:FF:000060">
    <property type="entry name" value="Lysozyme M1"/>
    <property type="match status" value="1"/>
</dbReference>
<dbReference type="Gene3D" id="3.20.20.80">
    <property type="entry name" value="Glycosidases"/>
    <property type="match status" value="1"/>
</dbReference>
<proteinExistence type="inferred from homology"/>
<dbReference type="GO" id="GO:0005576">
    <property type="term" value="C:extracellular region"/>
    <property type="evidence" value="ECO:0007669"/>
    <property type="project" value="UniProtKB-SubCell"/>
</dbReference>
<keyword evidence="6" id="KW-0929">Antimicrobial</keyword>
<evidence type="ECO:0000256" key="5">
    <source>
        <dbReference type="ARBA" id="ARBA00022525"/>
    </source>
</evidence>
<dbReference type="InterPro" id="IPR008270">
    <property type="entry name" value="Glyco_hydro_25_AS"/>
</dbReference>
<evidence type="ECO:0000256" key="6">
    <source>
        <dbReference type="ARBA" id="ARBA00022529"/>
    </source>
</evidence>
<keyword evidence="7" id="KW-0081">Bacteriolytic enzyme</keyword>
<comment type="similarity">
    <text evidence="3 12">Belongs to the glycosyl hydrolase 25 family.</text>
</comment>
<sequence>MRTLISIVAIVAGLSPAPASAAPLPEGSADHTAGSQILKHEGTGDLGGGLRTAEDPPTEGKVPGMDVSSHQGDVDWKSSWDKGARFAYVKATEGTHYRNPKFTQQYNGSFNIGMIRGAYHFALPDRADGAAQANFFVNNGGGWSPDGKTLPPALDMEYNPYGETCYNMSQAAMTAWVKAFSDTVFARTKRYPTIYTSTSWWNRCVGGSVKFGDNNPLWVAHYNSQLGPLPVGFDFHTIWQWQAAGLFPGDQNLFNGKFDQLQRIAAS</sequence>
<dbReference type="EMBL" id="JAAMPJ010000006">
    <property type="protein sequence ID" value="NGY62105.1"/>
    <property type="molecule type" value="Genomic_DNA"/>
</dbReference>
<keyword evidence="10 12" id="KW-0326">Glycosidase</keyword>
<dbReference type="Pfam" id="PF01183">
    <property type="entry name" value="Glyco_hydro_25"/>
    <property type="match status" value="1"/>
</dbReference>
<dbReference type="EC" id="3.2.1.17" evidence="4 12"/>
<evidence type="ECO:0000256" key="7">
    <source>
        <dbReference type="ARBA" id="ARBA00022638"/>
    </source>
</evidence>
<dbReference type="PANTHER" id="PTHR34135:SF2">
    <property type="entry name" value="LYSOZYME"/>
    <property type="match status" value="1"/>
</dbReference>
<feature type="region of interest" description="Disordered" evidence="13">
    <location>
        <begin position="38"/>
        <end position="73"/>
    </location>
</feature>